<keyword evidence="2" id="KW-1185">Reference proteome</keyword>
<gene>
    <name evidence="1" type="ORF">H4O18_16405</name>
</gene>
<evidence type="ECO:0000313" key="2">
    <source>
        <dbReference type="Proteomes" id="UP000618952"/>
    </source>
</evidence>
<reference evidence="1 2" key="1">
    <citation type="submission" date="2020-08" db="EMBL/GenBank/DDBJ databases">
        <title>Arenibacter gaetbuli sp. nov., isolated from a sand dune.</title>
        <authorList>
            <person name="Park S."/>
            <person name="Yoon J.-H."/>
        </authorList>
    </citation>
    <scope>NUCLEOTIDE SEQUENCE [LARGE SCALE GENOMIC DNA]</scope>
    <source>
        <strain evidence="1 2">BSSL-BM3</strain>
    </source>
</reference>
<evidence type="ECO:0000313" key="1">
    <source>
        <dbReference type="EMBL" id="MBC8769582.1"/>
    </source>
</evidence>
<proteinExistence type="predicted"/>
<comment type="caution">
    <text evidence="1">The sequence shown here is derived from an EMBL/GenBank/DDBJ whole genome shotgun (WGS) entry which is preliminary data.</text>
</comment>
<sequence>MEEITRFLQIRSVQKMADENKSALGLPIFPNVELTEFADKLKKAGCNKQEYSERIERYKIDPNSTYIRDLPSINPIILKISQWIDYKSKPIGGQDFKDFFESFFENHKSEILKMDFEKELEILGDNFLVSIHDHLVAINYHIDFTLLIKSLYVIKKSIDKQNHVNILKGNEWLNKIVNAPLLVPEGLLNYNCSAEKLVKIPKVPERLTEENVKCECKCNETCESPSSHWTVLHPYVADLLIVKEELLRYEESDVASIENILAGESLKRIHRNVLKTEDINEEENESISIEEKDHQVSEKFALQNEVSKTIQASLSGDAGITATMKYGPTTTITAHANIAGNFSKSQSNSSARSYAKDLIDRSVSKMEEKVRRLQISKIVQEIKDKNTHSIDNTKGEHRAGIFYWVNKITKAQIYNLEKHLMFDIVIPEPASIYKKLITEKNKITKKKFEPPVKPNLTPASIKRATYGNLLNEYGLAGSEPPPNELIWLEFSFHKNLSESDASKPTGFSEIFQSPQISDGYKAVSLTFDIRVSTGHPKGTGPKDEVAVTANICNKCIFSESMNEHLNNNQSNKNWSKSDTIALNGEEGILTMAISGFSSLPLSISGGATIKCELSPEGYDRWKHKIYNLIMDNYMVQLQTYNASLSQDQEILHQIKGNNPFLNRETEKNELKRNIIAILLNNYFNGIGSILERTAPCGYPEIDFRKLEQDAPVIQFFEQVFEWNYLTYLFYHSMWARKCKWPDLINEDSGDPLFDKFLMAGACRVQVPVRLGMEEIFLWYLKTRQIWGASGIPPISGDIEYVSMIQEIIESRQGDYSIREGFIKATQGNEIIRLTESKYYWDVFNNVLNALNLENDIDREILINYKIYRIVKVEQVNVADTDIWDITLDRAYLDPTANSLKHAVGALYVGAPWEVKIPTKLVYLRNSQDKLPHYPLL</sequence>
<dbReference type="Proteomes" id="UP000618952">
    <property type="component" value="Unassembled WGS sequence"/>
</dbReference>
<protein>
    <submittedName>
        <fullName evidence="1">Uncharacterized protein</fullName>
    </submittedName>
</protein>
<accession>A0ABR7QQW6</accession>
<dbReference type="EMBL" id="JACLHY010000019">
    <property type="protein sequence ID" value="MBC8769582.1"/>
    <property type="molecule type" value="Genomic_DNA"/>
</dbReference>
<name>A0ABR7QQW6_9FLAO</name>
<organism evidence="1 2">
    <name type="scientific">Arenibacter arenosicollis</name>
    <dbReference type="NCBI Taxonomy" id="2762274"/>
    <lineage>
        <taxon>Bacteria</taxon>
        <taxon>Pseudomonadati</taxon>
        <taxon>Bacteroidota</taxon>
        <taxon>Flavobacteriia</taxon>
        <taxon>Flavobacteriales</taxon>
        <taxon>Flavobacteriaceae</taxon>
        <taxon>Arenibacter</taxon>
    </lineage>
</organism>
<dbReference type="RefSeq" id="WP_187586546.1">
    <property type="nucleotide sequence ID" value="NZ_JACLHY010000019.1"/>
</dbReference>